<accession>A0A5B9R2T5</accession>
<evidence type="ECO:0000313" key="2">
    <source>
        <dbReference type="EMBL" id="QEG43756.1"/>
    </source>
</evidence>
<protein>
    <submittedName>
        <fullName evidence="2">Putative nucleotide-binding protein containing TIR-like domain protein</fullName>
    </submittedName>
</protein>
<keyword evidence="3" id="KW-1185">Reference proteome</keyword>
<name>A0A5B9R2T5_9BACT</name>
<dbReference type="AlphaFoldDB" id="A0A5B9R2T5"/>
<dbReference type="Pfam" id="PF10137">
    <property type="entry name" value="CAP12-PCTIR_TIR"/>
    <property type="match status" value="1"/>
</dbReference>
<dbReference type="KEGG" id="rul:UC8_58110"/>
<dbReference type="GO" id="GO:0050135">
    <property type="term" value="F:NADP+ nucleosidase activity"/>
    <property type="evidence" value="ECO:0007669"/>
    <property type="project" value="InterPro"/>
</dbReference>
<sequence length="144" mass="16018">MPPSVFLTHGRGDDWRHVKAFIENDVGISLRAIELAEQPHGGSAYIGSKFETYAAKCACAVIIMSGDDKAYNPNDTEELRVRENVIHELGYFQACLGADRVILLKETGVNIPSNILGRGYIPYSKGHIAEVDTKLRRELIEIFN</sequence>
<feature type="domain" description="CD-NTase-associated protein 12/Pycsar effector protein TIR" evidence="1">
    <location>
        <begin position="5"/>
        <end position="124"/>
    </location>
</feature>
<organism evidence="2 3">
    <name type="scientific">Roseimaritima ulvae</name>
    <dbReference type="NCBI Taxonomy" id="980254"/>
    <lineage>
        <taxon>Bacteria</taxon>
        <taxon>Pseudomonadati</taxon>
        <taxon>Planctomycetota</taxon>
        <taxon>Planctomycetia</taxon>
        <taxon>Pirellulales</taxon>
        <taxon>Pirellulaceae</taxon>
        <taxon>Roseimaritima</taxon>
    </lineage>
</organism>
<gene>
    <name evidence="2" type="ORF">UC8_58110</name>
</gene>
<reference evidence="2 3" key="1">
    <citation type="submission" date="2019-08" db="EMBL/GenBank/DDBJ databases">
        <title>Deep-cultivation of Planctomycetes and their phenomic and genomic characterization uncovers novel biology.</title>
        <authorList>
            <person name="Wiegand S."/>
            <person name="Jogler M."/>
            <person name="Boedeker C."/>
            <person name="Pinto D."/>
            <person name="Vollmers J."/>
            <person name="Rivas-Marin E."/>
            <person name="Kohn T."/>
            <person name="Peeters S.H."/>
            <person name="Heuer A."/>
            <person name="Rast P."/>
            <person name="Oberbeckmann S."/>
            <person name="Bunk B."/>
            <person name="Jeske O."/>
            <person name="Meyerdierks A."/>
            <person name="Storesund J.E."/>
            <person name="Kallscheuer N."/>
            <person name="Luecker S."/>
            <person name="Lage O.M."/>
            <person name="Pohl T."/>
            <person name="Merkel B.J."/>
            <person name="Hornburger P."/>
            <person name="Mueller R.-W."/>
            <person name="Bruemmer F."/>
            <person name="Labrenz M."/>
            <person name="Spormann A.M."/>
            <person name="Op den Camp H."/>
            <person name="Overmann J."/>
            <person name="Amann R."/>
            <person name="Jetten M.S.M."/>
            <person name="Mascher T."/>
            <person name="Medema M.H."/>
            <person name="Devos D.P."/>
            <person name="Kaster A.-K."/>
            <person name="Ovreas L."/>
            <person name="Rohde M."/>
            <person name="Galperin M.Y."/>
            <person name="Jogler C."/>
        </authorList>
    </citation>
    <scope>NUCLEOTIDE SEQUENCE [LARGE SCALE GENOMIC DNA]</scope>
    <source>
        <strain evidence="2 3">UC8</strain>
    </source>
</reference>
<evidence type="ECO:0000313" key="3">
    <source>
        <dbReference type="Proteomes" id="UP000325286"/>
    </source>
</evidence>
<dbReference type="Proteomes" id="UP000325286">
    <property type="component" value="Chromosome"/>
</dbReference>
<dbReference type="EMBL" id="CP042914">
    <property type="protein sequence ID" value="QEG43756.1"/>
    <property type="molecule type" value="Genomic_DNA"/>
</dbReference>
<dbReference type="InterPro" id="IPR019302">
    <property type="entry name" value="CAP12/PCTIR_TIR_dom"/>
</dbReference>
<evidence type="ECO:0000259" key="1">
    <source>
        <dbReference type="Pfam" id="PF10137"/>
    </source>
</evidence>
<proteinExistence type="predicted"/>